<dbReference type="PRINTS" id="PR00133">
    <property type="entry name" value="GLHYDRLASE3"/>
</dbReference>
<evidence type="ECO:0000256" key="8">
    <source>
        <dbReference type="ARBA" id="ARBA00023326"/>
    </source>
</evidence>
<accession>A0A9W8PRY0</accession>
<dbReference type="InterPro" id="IPR037524">
    <property type="entry name" value="PA14/GLEYA"/>
</dbReference>
<dbReference type="PROSITE" id="PS51820">
    <property type="entry name" value="PA14"/>
    <property type="match status" value="1"/>
</dbReference>
<dbReference type="Gene3D" id="2.60.120.260">
    <property type="entry name" value="Galactose-binding domain-like"/>
    <property type="match status" value="1"/>
</dbReference>
<dbReference type="SUPFAM" id="SSF52279">
    <property type="entry name" value="Beta-D-glucan exohydrolase, C-terminal domain"/>
    <property type="match status" value="1"/>
</dbReference>
<dbReference type="Proteomes" id="UP001152130">
    <property type="component" value="Unassembled WGS sequence"/>
</dbReference>
<keyword evidence="12" id="KW-1185">Reference proteome</keyword>
<dbReference type="GO" id="GO:0009251">
    <property type="term" value="P:glucan catabolic process"/>
    <property type="evidence" value="ECO:0007669"/>
    <property type="project" value="TreeGrafter"/>
</dbReference>
<comment type="pathway">
    <text evidence="2 9">Glycan metabolism; cellulose degradation.</text>
</comment>
<dbReference type="InterPro" id="IPR050288">
    <property type="entry name" value="Cellulose_deg_GH3"/>
</dbReference>
<evidence type="ECO:0000313" key="11">
    <source>
        <dbReference type="EMBL" id="KAJ4015454.1"/>
    </source>
</evidence>
<feature type="domain" description="PA14" evidence="10">
    <location>
        <begin position="403"/>
        <end position="562"/>
    </location>
</feature>
<evidence type="ECO:0000256" key="3">
    <source>
        <dbReference type="ARBA" id="ARBA00005336"/>
    </source>
</evidence>
<name>A0A9W8PRY0_9HYPO</name>
<dbReference type="InterPro" id="IPR002772">
    <property type="entry name" value="Glyco_hydro_3_C"/>
</dbReference>
<keyword evidence="8 9" id="KW-0624">Polysaccharide degradation</keyword>
<evidence type="ECO:0000256" key="4">
    <source>
        <dbReference type="ARBA" id="ARBA00022801"/>
    </source>
</evidence>
<dbReference type="Gene3D" id="3.40.50.1700">
    <property type="entry name" value="Glycoside hydrolase family 3 C-terminal domain"/>
    <property type="match status" value="1"/>
</dbReference>
<dbReference type="Pfam" id="PF00933">
    <property type="entry name" value="Glyco_hydro_3"/>
    <property type="match status" value="1"/>
</dbReference>
<dbReference type="InterPro" id="IPR011658">
    <property type="entry name" value="PA14_dom"/>
</dbReference>
<evidence type="ECO:0000256" key="9">
    <source>
        <dbReference type="RuleBase" id="RU361161"/>
    </source>
</evidence>
<evidence type="ECO:0000313" key="12">
    <source>
        <dbReference type="Proteomes" id="UP001152130"/>
    </source>
</evidence>
<organism evidence="11 12">
    <name type="scientific">Fusarium irregulare</name>
    <dbReference type="NCBI Taxonomy" id="2494466"/>
    <lineage>
        <taxon>Eukaryota</taxon>
        <taxon>Fungi</taxon>
        <taxon>Dikarya</taxon>
        <taxon>Ascomycota</taxon>
        <taxon>Pezizomycotina</taxon>
        <taxon>Sordariomycetes</taxon>
        <taxon>Hypocreomycetidae</taxon>
        <taxon>Hypocreales</taxon>
        <taxon>Nectriaceae</taxon>
        <taxon>Fusarium</taxon>
        <taxon>Fusarium incarnatum-equiseti species complex</taxon>
    </lineage>
</organism>
<dbReference type="EC" id="3.2.1.21" evidence="9"/>
<gene>
    <name evidence="11" type="ORF">NW766_005797</name>
</gene>
<proteinExistence type="inferred from homology"/>
<evidence type="ECO:0000256" key="5">
    <source>
        <dbReference type="ARBA" id="ARBA00023180"/>
    </source>
</evidence>
<dbReference type="Pfam" id="PF07691">
    <property type="entry name" value="PA14"/>
    <property type="match status" value="1"/>
</dbReference>
<evidence type="ECO:0000256" key="1">
    <source>
        <dbReference type="ARBA" id="ARBA00000448"/>
    </source>
</evidence>
<keyword evidence="7 9" id="KW-0326">Glycosidase</keyword>
<dbReference type="SMART" id="SM00758">
    <property type="entry name" value="PA14"/>
    <property type="match status" value="1"/>
</dbReference>
<keyword evidence="6 9" id="KW-0119">Carbohydrate metabolism</keyword>
<dbReference type="InterPro" id="IPR036881">
    <property type="entry name" value="Glyco_hydro_3_C_sf"/>
</dbReference>
<dbReference type="InterPro" id="IPR026891">
    <property type="entry name" value="Fn3-like"/>
</dbReference>
<dbReference type="PANTHER" id="PTHR42715:SF27">
    <property type="entry name" value="BETA-GLUCOSIDASE-RELATED"/>
    <property type="match status" value="1"/>
</dbReference>
<dbReference type="SUPFAM" id="SSF51445">
    <property type="entry name" value="(Trans)glycosidases"/>
    <property type="match status" value="1"/>
</dbReference>
<dbReference type="SMART" id="SM01217">
    <property type="entry name" value="Fn3_like"/>
    <property type="match status" value="1"/>
</dbReference>
<dbReference type="Pfam" id="PF14310">
    <property type="entry name" value="Fn3-like"/>
    <property type="match status" value="1"/>
</dbReference>
<keyword evidence="5" id="KW-0325">Glycoprotein</keyword>
<dbReference type="Gene3D" id="3.20.20.300">
    <property type="entry name" value="Glycoside hydrolase, family 3, N-terminal domain"/>
    <property type="match status" value="1"/>
</dbReference>
<evidence type="ECO:0000256" key="6">
    <source>
        <dbReference type="ARBA" id="ARBA00023277"/>
    </source>
</evidence>
<dbReference type="PANTHER" id="PTHR42715">
    <property type="entry name" value="BETA-GLUCOSIDASE"/>
    <property type="match status" value="1"/>
</dbReference>
<dbReference type="AlphaFoldDB" id="A0A9W8PRY0"/>
<dbReference type="InterPro" id="IPR036962">
    <property type="entry name" value="Glyco_hydro_3_N_sf"/>
</dbReference>
<evidence type="ECO:0000259" key="10">
    <source>
        <dbReference type="PROSITE" id="PS51820"/>
    </source>
</evidence>
<evidence type="ECO:0000256" key="2">
    <source>
        <dbReference type="ARBA" id="ARBA00004987"/>
    </source>
</evidence>
<dbReference type="Pfam" id="PF01915">
    <property type="entry name" value="Glyco_hydro_3_C"/>
    <property type="match status" value="1"/>
</dbReference>
<dbReference type="GO" id="GO:0008422">
    <property type="term" value="F:beta-glucosidase activity"/>
    <property type="evidence" value="ECO:0007669"/>
    <property type="project" value="UniProtKB-EC"/>
</dbReference>
<comment type="similarity">
    <text evidence="3 9">Belongs to the glycosyl hydrolase 3 family.</text>
</comment>
<dbReference type="EMBL" id="JAPDHF010000007">
    <property type="protein sequence ID" value="KAJ4015454.1"/>
    <property type="molecule type" value="Genomic_DNA"/>
</dbReference>
<sequence length="836" mass="91302">MHIHQRPTIDVESTLESLTLAEEISLLSGSDFWHSAAIPSHGIPSVKCTDGPNGARGGRFFNPVPALCIPCGTGLGATWNPELLYEAGQLLSRECEAKGAHVWLGPTVNLVRGPLNGRGFESFSEDPHLSGVLATAIIKGVQSRGTAAALKHFVANDQETAKMSTDICMSERALREVYLKPFQMAVRDAKPKVVMSSYNKVNGVHVSESKKLLQDILRGEWCYDGLVMSDWYGTYGCTDALNAGVDIEMPGPSRHRADKAIVAVVSGKVSRKTIDDRARKVLELVNNVAAARVSTKETTRDSPDDRALNRRLAIESVVLLKNSSNILPLQAEDCDDVAIIGANAKLPATCGGGSANLRPYYTSSVFQGIRDQLPSDAKVHFEPGVYGHVLPPYFTEDHVTDENGHPGVSISFFNEPESVQSRKPFDQQTIPDTTYQLMDYNHPDQGETFYMSMKANFEPEIDGLYEFSLASYGTSKLYINDHLVIDNETTQTHGGMFFGHGSTEVRGTYEMKSDQTYRLRVESGSALTSRTSGGSFIPIPGGACRLGGCLKFEPAEGIRRAVAAAKKCKHTFVVVGLNADLEKEGKDRESMSLPPYVDDLVSAVLEAQPNAIVITQAGNPIAMPWRHQAKTILHSWYGGNEAGNAVADVVFGKVNPSGKLPMTFPSRLQDGPSFLSFGSDNGRVYYAEDIFVGHRWYEARGIEVAFPFGHGLSYTTFSTSNIRMNKSEVQVDVNNTGRMAGAEVVMLYVSFDESKSGKSRFLRPVRTLVGFQKVFLEPDQESSVAMTLDKYSTAVWDELADSWLCEAGTYTASVVSSSGSLEASFVVEQDMYWSVA</sequence>
<protein>
    <recommendedName>
        <fullName evidence="9">beta-glucosidase</fullName>
        <ecNumber evidence="9">3.2.1.21</ecNumber>
    </recommendedName>
</protein>
<dbReference type="InterPro" id="IPR001764">
    <property type="entry name" value="Glyco_hydro_3_N"/>
</dbReference>
<dbReference type="OrthoDB" id="47059at2759"/>
<dbReference type="PROSITE" id="PS00775">
    <property type="entry name" value="GLYCOSYL_HYDROL_F3"/>
    <property type="match status" value="1"/>
</dbReference>
<comment type="catalytic activity">
    <reaction evidence="1 9">
        <text>Hydrolysis of terminal, non-reducing beta-D-glucosyl residues with release of beta-D-glucose.</text>
        <dbReference type="EC" id="3.2.1.21"/>
    </reaction>
</comment>
<dbReference type="Gene3D" id="2.60.40.10">
    <property type="entry name" value="Immunoglobulins"/>
    <property type="match status" value="1"/>
</dbReference>
<keyword evidence="4 9" id="KW-0378">Hydrolase</keyword>
<reference evidence="11" key="1">
    <citation type="submission" date="2022-10" db="EMBL/GenBank/DDBJ databases">
        <title>Fusarium specimens isolated from Avocado Roots.</title>
        <authorList>
            <person name="Stajich J."/>
            <person name="Roper C."/>
            <person name="Heimlech-Rivalta G."/>
        </authorList>
    </citation>
    <scope>NUCLEOTIDE SEQUENCE</scope>
    <source>
        <strain evidence="11">CF00143</strain>
    </source>
</reference>
<dbReference type="InterPro" id="IPR019800">
    <property type="entry name" value="Glyco_hydro_3_AS"/>
</dbReference>
<evidence type="ECO:0000256" key="7">
    <source>
        <dbReference type="ARBA" id="ARBA00023295"/>
    </source>
</evidence>
<comment type="caution">
    <text evidence="11">The sequence shown here is derived from an EMBL/GenBank/DDBJ whole genome shotgun (WGS) entry which is preliminary data.</text>
</comment>
<dbReference type="InterPro" id="IPR017853">
    <property type="entry name" value="GH"/>
</dbReference>
<dbReference type="InterPro" id="IPR013783">
    <property type="entry name" value="Ig-like_fold"/>
</dbReference>